<accession>A0ABW2TQ11</accession>
<organism evidence="1 2">
    <name type="scientific">Actinokineospora soli</name>
    <dbReference type="NCBI Taxonomy" id="1048753"/>
    <lineage>
        <taxon>Bacteria</taxon>
        <taxon>Bacillati</taxon>
        <taxon>Actinomycetota</taxon>
        <taxon>Actinomycetes</taxon>
        <taxon>Pseudonocardiales</taxon>
        <taxon>Pseudonocardiaceae</taxon>
        <taxon>Actinokineospora</taxon>
    </lineage>
</organism>
<comment type="caution">
    <text evidence="1">The sequence shown here is derived from an EMBL/GenBank/DDBJ whole genome shotgun (WGS) entry which is preliminary data.</text>
</comment>
<keyword evidence="2" id="KW-1185">Reference proteome</keyword>
<protein>
    <submittedName>
        <fullName evidence="1">Uncharacterized protein</fullName>
    </submittedName>
</protein>
<evidence type="ECO:0000313" key="1">
    <source>
        <dbReference type="EMBL" id="MFC7615885.1"/>
    </source>
</evidence>
<name>A0ABW2TQ11_9PSEU</name>
<dbReference type="Proteomes" id="UP001596512">
    <property type="component" value="Unassembled WGS sequence"/>
</dbReference>
<sequence>MSGLREITQVMLSQPGPHAPPHAVAAWYESKAALLEQLAEEGGPEAEWAKAQARLAREHARVLSQRAA</sequence>
<evidence type="ECO:0000313" key="2">
    <source>
        <dbReference type="Proteomes" id="UP001596512"/>
    </source>
</evidence>
<proteinExistence type="predicted"/>
<gene>
    <name evidence="1" type="ORF">ACFQV2_22765</name>
</gene>
<dbReference type="EMBL" id="JBHTEY010000004">
    <property type="protein sequence ID" value="MFC7615885.1"/>
    <property type="molecule type" value="Genomic_DNA"/>
</dbReference>
<reference evidence="2" key="1">
    <citation type="journal article" date="2019" name="Int. J. Syst. Evol. Microbiol.">
        <title>The Global Catalogue of Microorganisms (GCM) 10K type strain sequencing project: providing services to taxonomists for standard genome sequencing and annotation.</title>
        <authorList>
            <consortium name="The Broad Institute Genomics Platform"/>
            <consortium name="The Broad Institute Genome Sequencing Center for Infectious Disease"/>
            <person name="Wu L."/>
            <person name="Ma J."/>
        </authorList>
    </citation>
    <scope>NUCLEOTIDE SEQUENCE [LARGE SCALE GENOMIC DNA]</scope>
    <source>
        <strain evidence="2">JCM 17695</strain>
    </source>
</reference>